<evidence type="ECO:0000313" key="3">
    <source>
        <dbReference type="Proteomes" id="UP000422572"/>
    </source>
</evidence>
<evidence type="ECO:0000256" key="1">
    <source>
        <dbReference type="SAM" id="MobiDB-lite"/>
    </source>
</evidence>
<feature type="compositionally biased region" description="Low complexity" evidence="1">
    <location>
        <begin position="520"/>
        <end position="529"/>
    </location>
</feature>
<dbReference type="Proteomes" id="UP000422572">
    <property type="component" value="Chromosome"/>
</dbReference>
<dbReference type="OrthoDB" id="3917849at2"/>
<accession>A0A6I6FH93</accession>
<feature type="compositionally biased region" description="Basic and acidic residues" evidence="1">
    <location>
        <begin position="508"/>
        <end position="519"/>
    </location>
</feature>
<dbReference type="RefSeq" id="WP_156693217.1">
    <property type="nucleotide sequence ID" value="NZ_CP034279.1"/>
</dbReference>
<dbReference type="AlphaFoldDB" id="A0A6I6FH93"/>
<feature type="compositionally biased region" description="Gly residues" evidence="1">
    <location>
        <begin position="618"/>
        <end position="674"/>
    </location>
</feature>
<feature type="region of interest" description="Disordered" evidence="1">
    <location>
        <begin position="568"/>
        <end position="683"/>
    </location>
</feature>
<gene>
    <name evidence="2" type="ORF">EIZ62_15385</name>
</gene>
<name>A0A6I6FH93_9ACTN</name>
<dbReference type="KEGG" id="sfic:EIZ62_15385"/>
<protein>
    <recommendedName>
        <fullName evidence="4">Protein phosphatase</fullName>
    </recommendedName>
</protein>
<proteinExistence type="predicted"/>
<feature type="compositionally biased region" description="Basic and acidic residues" evidence="1">
    <location>
        <begin position="481"/>
        <end position="490"/>
    </location>
</feature>
<dbReference type="EMBL" id="CP034279">
    <property type="protein sequence ID" value="QGV79472.1"/>
    <property type="molecule type" value="Genomic_DNA"/>
</dbReference>
<sequence length="893" mass="91318">MSENVPVDPAEIPVFTGNLELLDEKVKSLSGTGGKIATAAGDVHTSFGGLRSFYKAPEADQLFATTQPVKDKALAISSDMCTITGALGTYASDIRPLKQKLDDLRRDAVAFRQKIADDDKWREDGDLVEENNDRRNEIAEVWTQFQAAERAAHAKIVALVGGHALKVNDGSNGEGMYGYDAEALKQSKSLPWGEAVEESTPWWQVWEHAYDFGKGVIVDGVWGTIKGLGTLVGFQGWDAAGQAWKGLGQLATGLVITASPLGAAFWMADDKDLPGWIRDSRTAMKETGKALVAWDQWGSNPSRAAGAVTFNVLTTVFTGGAGGAAAGAGKAGAAAKAISFAGRAGRAIDPTTYVFKGAGAGITKMGDVMAGLKGMGNINVPPLPEGAFVLPEGSVLRPDGTVNLPDGTALPPGAVEVPPNTVRLPEGTAVPPGAVDLGDGVVRLPDDAPVPAGSTPLQEGTVAVPKDTPTLPADATPLPVKEGDPARFLDGKGNVLDETGKVVSDVKDAPKDVVDRGTDPDATPTTGADNPRVDTPAKVPAMAGAAVHAGDNTAISLGNGLDTGLGDVGRVGDDVPARVPDTPGGLADTMPTGQAGNNLPGGGAGDHLPVNNLDNTPGTGGGGREVPAGQGDGPGGGGGGHEAPTGTGHGDGPGGGAPGGGDGPGGNGPGGDGPGRPSEPPVILEGDRVAQQGSGKMSPDMEDAVTDALKESKVAPVDQGRMLTQLRKSPYGAAVADYLASGRFADMPGYKDLISQVKQGDMIPAVHQAMEHAAELQAKGVDNIGFELKLPDQKLDLDVLVRSENGIEYGAQLKDVESANGIKSAVEKIAAKQLAGPGVKVKAGILDINDVKGAMTERAMNAVQRAADRTNASFELRFKDGSLTVFPTNASKP</sequence>
<feature type="compositionally biased region" description="Low complexity" evidence="1">
    <location>
        <begin position="467"/>
        <end position="479"/>
    </location>
</feature>
<evidence type="ECO:0000313" key="2">
    <source>
        <dbReference type="EMBL" id="QGV79472.1"/>
    </source>
</evidence>
<keyword evidence="3" id="KW-1185">Reference proteome</keyword>
<organism evidence="2 3">
    <name type="scientific">Streptomyces ficellus</name>
    <dbReference type="NCBI Taxonomy" id="1977088"/>
    <lineage>
        <taxon>Bacteria</taxon>
        <taxon>Bacillati</taxon>
        <taxon>Actinomycetota</taxon>
        <taxon>Actinomycetes</taxon>
        <taxon>Kitasatosporales</taxon>
        <taxon>Streptomycetaceae</taxon>
        <taxon>Streptomyces</taxon>
    </lineage>
</organism>
<feature type="region of interest" description="Disordered" evidence="1">
    <location>
        <begin position="508"/>
        <end position="535"/>
    </location>
</feature>
<evidence type="ECO:0008006" key="4">
    <source>
        <dbReference type="Google" id="ProtNLM"/>
    </source>
</evidence>
<feature type="region of interest" description="Disordered" evidence="1">
    <location>
        <begin position="451"/>
        <end position="493"/>
    </location>
</feature>
<reference evidence="2 3" key="1">
    <citation type="submission" date="2018-12" db="EMBL/GenBank/DDBJ databases">
        <title>Complete genome sequence of Streptomyces ficellus NRRL8067, the producer of ficellomycin, feldamycin and nojirimycin.</title>
        <authorList>
            <person name="Zhang H."/>
            <person name="Yue R."/>
            <person name="Liu Y."/>
            <person name="Li M."/>
            <person name="Mu H."/>
            <person name="Zhang J."/>
        </authorList>
    </citation>
    <scope>NUCLEOTIDE SEQUENCE [LARGE SCALE GENOMIC DNA]</scope>
    <source>
        <strain evidence="2 3">NRRL 8067</strain>
    </source>
</reference>